<dbReference type="Gene3D" id="3.30.1660.40">
    <property type="entry name" value="FlgT, N-terminal domain"/>
    <property type="match status" value="1"/>
</dbReference>
<proteinExistence type="predicted"/>
<dbReference type="EMBL" id="ABWK02000019">
    <property type="protein sequence ID" value="EEX68365.1"/>
    <property type="molecule type" value="Genomic_DNA"/>
</dbReference>
<protein>
    <recommendedName>
        <fullName evidence="4">Curli production assembly/transport component CsgG</fullName>
    </recommendedName>
</protein>
<dbReference type="HOGENOM" id="CLU_952528_0_0_9"/>
<accession>C9KNZ4</accession>
<reference evidence="2" key="1">
    <citation type="submission" date="2009-09" db="EMBL/GenBank/DDBJ databases">
        <authorList>
            <person name="Weinstock G."/>
            <person name="Sodergren E."/>
            <person name="Clifton S."/>
            <person name="Fulton L."/>
            <person name="Fulton B."/>
            <person name="Courtney L."/>
            <person name="Fronick C."/>
            <person name="Harrison M."/>
            <person name="Strong C."/>
            <person name="Farmer C."/>
            <person name="Delahaunty K."/>
            <person name="Markovic C."/>
            <person name="Hall O."/>
            <person name="Minx P."/>
            <person name="Tomlinson C."/>
            <person name="Mitreva M."/>
            <person name="Nelson J."/>
            <person name="Hou S."/>
            <person name="Wollam A."/>
            <person name="Pepin K.H."/>
            <person name="Johnson M."/>
            <person name="Bhonagiri V."/>
            <person name="Nash W.E."/>
            <person name="Warren W."/>
            <person name="Chinwalla A."/>
            <person name="Mardis E.R."/>
            <person name="Wilson R.K."/>
        </authorList>
    </citation>
    <scope>NUCLEOTIDE SEQUENCE [LARGE SCALE GENOMIC DNA]</scope>
    <source>
        <strain evidence="2">DSM 20544</strain>
    </source>
</reference>
<dbReference type="Proteomes" id="UP000003671">
    <property type="component" value="Unassembled WGS sequence"/>
</dbReference>
<gene>
    <name evidence="2" type="ORF">MITSMUL_04948</name>
</gene>
<organism evidence="2 3">
    <name type="scientific">Mitsuokella multacida DSM 20544</name>
    <dbReference type="NCBI Taxonomy" id="500635"/>
    <lineage>
        <taxon>Bacteria</taxon>
        <taxon>Bacillati</taxon>
        <taxon>Bacillota</taxon>
        <taxon>Negativicutes</taxon>
        <taxon>Selenomonadales</taxon>
        <taxon>Selenomonadaceae</taxon>
        <taxon>Mitsuokella</taxon>
    </lineage>
</organism>
<evidence type="ECO:0000256" key="1">
    <source>
        <dbReference type="SAM" id="SignalP"/>
    </source>
</evidence>
<keyword evidence="3" id="KW-1185">Reference proteome</keyword>
<comment type="caution">
    <text evidence="2">The sequence shown here is derived from an EMBL/GenBank/DDBJ whole genome shotgun (WGS) entry which is preliminary data.</text>
</comment>
<dbReference type="RefSeq" id="WP_005841906.1">
    <property type="nucleotide sequence ID" value="NZ_GG697142.2"/>
</dbReference>
<sequence length="292" mass="30745">MESFRKFLVQGTKRSLLTLSALCLLSAPAAAQSVVVDGVGADERAALIDASRAAVEQVAGTFIDSRTLVENAAVKLDQIYTKAQGFVTGTEILAKEQQGGLVHLRARIDVDTDPDAQLMNNLSMIMMLNDPRIAVVVREAGGGHDRAAESALDDKLLDLGFSHVVASERTAGIDLSGLGSAASRTAAGQSLGADYLVLGRVQSQAVDISLPDGEDGNYRKTQLKSGHARLTVDVIRTATGEVVGTFTTSAKGVGTSETMAQAKAVEKASAKAAERLEEKFRHLGSEAGIHEW</sequence>
<dbReference type="InterPro" id="IPR038180">
    <property type="entry name" value="FlgT_N_sf"/>
</dbReference>
<keyword evidence="1" id="KW-0732">Signal</keyword>
<dbReference type="GeneID" id="93481917"/>
<name>C9KNZ4_9FIRM</name>
<dbReference type="eggNOG" id="ENOG503309H">
    <property type="taxonomic scope" value="Bacteria"/>
</dbReference>
<dbReference type="STRING" id="500635.MITSMUL_04948"/>
<evidence type="ECO:0000313" key="3">
    <source>
        <dbReference type="Proteomes" id="UP000003671"/>
    </source>
</evidence>
<dbReference type="PATRIC" id="fig|500635.8.peg.1627"/>
<evidence type="ECO:0008006" key="4">
    <source>
        <dbReference type="Google" id="ProtNLM"/>
    </source>
</evidence>
<feature type="signal peptide" evidence="1">
    <location>
        <begin position="1"/>
        <end position="31"/>
    </location>
</feature>
<dbReference type="AlphaFoldDB" id="C9KNZ4"/>
<evidence type="ECO:0000313" key="2">
    <source>
        <dbReference type="EMBL" id="EEX68365.1"/>
    </source>
</evidence>
<feature type="chain" id="PRO_5002996765" description="Curli production assembly/transport component CsgG" evidence="1">
    <location>
        <begin position="32"/>
        <end position="292"/>
    </location>
</feature>